<dbReference type="EMBL" id="KN835688">
    <property type="protein sequence ID" value="KIK34903.1"/>
    <property type="molecule type" value="Genomic_DNA"/>
</dbReference>
<feature type="region of interest" description="Disordered" evidence="1">
    <location>
        <begin position="553"/>
        <end position="577"/>
    </location>
</feature>
<evidence type="ECO:0000313" key="3">
    <source>
        <dbReference type="EMBL" id="KIK34903.1"/>
    </source>
</evidence>
<keyword evidence="4" id="KW-1185">Reference proteome</keyword>
<dbReference type="AlphaFoldDB" id="A0A0D0ASG4"/>
<proteinExistence type="predicted"/>
<accession>A0A0D0ASG4</accession>
<dbReference type="Pfam" id="PF18758">
    <property type="entry name" value="KDZ"/>
    <property type="match status" value="1"/>
</dbReference>
<dbReference type="InParanoid" id="A0A0D0ASG4"/>
<dbReference type="Pfam" id="PF18803">
    <property type="entry name" value="CxC2"/>
    <property type="match status" value="1"/>
</dbReference>
<reference evidence="3 4" key="1">
    <citation type="submission" date="2014-04" db="EMBL/GenBank/DDBJ databases">
        <authorList>
            <consortium name="DOE Joint Genome Institute"/>
            <person name="Kuo A."/>
            <person name="Ruytinx J."/>
            <person name="Rineau F."/>
            <person name="Colpaert J."/>
            <person name="Kohler A."/>
            <person name="Nagy L.G."/>
            <person name="Floudas D."/>
            <person name="Copeland A."/>
            <person name="Barry K.W."/>
            <person name="Cichocki N."/>
            <person name="Veneault-Fourrey C."/>
            <person name="LaButti K."/>
            <person name="Lindquist E.A."/>
            <person name="Lipzen A."/>
            <person name="Lundell T."/>
            <person name="Morin E."/>
            <person name="Murat C."/>
            <person name="Sun H."/>
            <person name="Tunlid A."/>
            <person name="Henrissat B."/>
            <person name="Grigoriev I.V."/>
            <person name="Hibbett D.S."/>
            <person name="Martin F."/>
            <person name="Nordberg H.P."/>
            <person name="Cantor M.N."/>
            <person name="Hua S.X."/>
        </authorList>
    </citation>
    <scope>NUCLEOTIDE SEQUENCE [LARGE SCALE GENOMIC DNA]</scope>
    <source>
        <strain evidence="3 4">UH-Slu-Lm8-n1</strain>
    </source>
</reference>
<reference evidence="4" key="2">
    <citation type="submission" date="2015-01" db="EMBL/GenBank/DDBJ databases">
        <title>Evolutionary Origins and Diversification of the Mycorrhizal Mutualists.</title>
        <authorList>
            <consortium name="DOE Joint Genome Institute"/>
            <consortium name="Mycorrhizal Genomics Consortium"/>
            <person name="Kohler A."/>
            <person name="Kuo A."/>
            <person name="Nagy L.G."/>
            <person name="Floudas D."/>
            <person name="Copeland A."/>
            <person name="Barry K.W."/>
            <person name="Cichocki N."/>
            <person name="Veneault-Fourrey C."/>
            <person name="LaButti K."/>
            <person name="Lindquist E.A."/>
            <person name="Lipzen A."/>
            <person name="Lundell T."/>
            <person name="Morin E."/>
            <person name="Murat C."/>
            <person name="Riley R."/>
            <person name="Ohm R."/>
            <person name="Sun H."/>
            <person name="Tunlid A."/>
            <person name="Henrissat B."/>
            <person name="Grigoriev I.V."/>
            <person name="Hibbett D.S."/>
            <person name="Martin F."/>
        </authorList>
    </citation>
    <scope>NUCLEOTIDE SEQUENCE [LARGE SCALE GENOMIC DNA]</scope>
    <source>
        <strain evidence="4">UH-Slu-Lm8-n1</strain>
    </source>
</reference>
<name>A0A0D0ASG4_9AGAM</name>
<feature type="domain" description="CxC2-like cysteine cluster KDZ transposase-associated" evidence="2">
    <location>
        <begin position="110"/>
        <end position="159"/>
    </location>
</feature>
<organism evidence="3 4">
    <name type="scientific">Suillus luteus UH-Slu-Lm8-n1</name>
    <dbReference type="NCBI Taxonomy" id="930992"/>
    <lineage>
        <taxon>Eukaryota</taxon>
        <taxon>Fungi</taxon>
        <taxon>Dikarya</taxon>
        <taxon>Basidiomycota</taxon>
        <taxon>Agaricomycotina</taxon>
        <taxon>Agaricomycetes</taxon>
        <taxon>Agaricomycetidae</taxon>
        <taxon>Boletales</taxon>
        <taxon>Suillineae</taxon>
        <taxon>Suillaceae</taxon>
        <taxon>Suillus</taxon>
    </lineage>
</organism>
<dbReference type="PANTHER" id="PTHR33104">
    <property type="entry name" value="SI:DKEY-29D5.2"/>
    <property type="match status" value="1"/>
</dbReference>
<dbReference type="PANTHER" id="PTHR33104:SF2">
    <property type="entry name" value="CXC3 LIKE CYSTEINE CLUSTER DOMAIN-CONTAINING PROTEIN"/>
    <property type="match status" value="1"/>
</dbReference>
<feature type="region of interest" description="Disordered" evidence="1">
    <location>
        <begin position="612"/>
        <end position="636"/>
    </location>
</feature>
<dbReference type="OrthoDB" id="3261436at2759"/>
<dbReference type="InterPro" id="IPR040521">
    <property type="entry name" value="KDZ"/>
</dbReference>
<evidence type="ECO:0000256" key="1">
    <source>
        <dbReference type="SAM" id="MobiDB-lite"/>
    </source>
</evidence>
<protein>
    <recommendedName>
        <fullName evidence="2">CxC2-like cysteine cluster KDZ transposase-associated domain-containing protein</fullName>
    </recommendedName>
</protein>
<gene>
    <name evidence="3" type="ORF">CY34DRAFT_17391</name>
</gene>
<dbReference type="HOGENOM" id="CLU_003703_13_0_1"/>
<dbReference type="InterPro" id="IPR041457">
    <property type="entry name" value="CxC2_KDZ-assoc"/>
</dbReference>
<dbReference type="STRING" id="930992.A0A0D0ASG4"/>
<sequence length="636" mass="72021">MQPQLADTDPWNEVKQFTSALCEDTSLGTEVLKARHRKTVRDNPIFLWLPERQTFMDELIRLEERGKHANSACQCGDEDACRSCTIQSHVNVLLHRIKEWKDRFFHPVSLKTMGLCVQLGHHPGTTCRRPKSACGNDFVVIDVHGIHEIALDFCGCITPTCDCYSVFLQMVIEWRNCKTLKRSGCGHDPDGVHSTNGDLAVLCPACPHPGKNLPDGWETAPNQWKYRLFLAVDTNFHLKHQMVSSNEKDPGLSRGWGYFVDETEYKCHLNSLTGIAQEKSTCVSHNTVNMADTKSWKSLAATGVGTVDCEKYVNMDYLVFSALSNFSALQRINILYDMACQWHKKLWPHLSMLPPHLHFNRDGKVIKFFMPKFHLAVYIEVCQTEFSFNWTSGVGRTDGEAPEHGWANMNCVASSTKEMGPGARRDTLNDHFGDSNWKKVTALGRALLRKICDTVASEKEHRHALNDFQNSITESEAGTTSLSVWRAEIKAWEVDHSQPNPFQSRVATMMQAAVRLELAKQNANELEDGSVIPLHTEVTCSVFLSTGIDLEHTQPSVDQLKEEEEEEEEEEEKEEKGFMAYTCRQAHIRRRLAAVFRESWRKVTNLVALGFDDDLPVEEDDGPSLDEPPCEDIEHA</sequence>
<evidence type="ECO:0000313" key="4">
    <source>
        <dbReference type="Proteomes" id="UP000054485"/>
    </source>
</evidence>
<dbReference type="Proteomes" id="UP000054485">
    <property type="component" value="Unassembled WGS sequence"/>
</dbReference>
<feature type="compositionally biased region" description="Acidic residues" evidence="1">
    <location>
        <begin position="561"/>
        <end position="573"/>
    </location>
</feature>
<evidence type="ECO:0000259" key="2">
    <source>
        <dbReference type="Pfam" id="PF18803"/>
    </source>
</evidence>